<dbReference type="PANTHER" id="PTHR43816:SF1">
    <property type="entry name" value="NICOTINAMIDE PHOSPHORIBOSYLTRANSFERASE"/>
    <property type="match status" value="1"/>
</dbReference>
<dbReference type="CDD" id="cd01569">
    <property type="entry name" value="PBEF_like"/>
    <property type="match status" value="1"/>
</dbReference>
<dbReference type="InterPro" id="IPR036068">
    <property type="entry name" value="Nicotinate_pribotase-like_C"/>
</dbReference>
<dbReference type="EC" id="2.4.2.12" evidence="6"/>
<sequence>MALQGFGDIARLLVLNTDSYKTSHWRQYPPGTTTVFSYIEARGGALPYTVFFGLQAILKEYLVKPVTADDVAFATEICAAHGVPFNREGWQHIVDAHGGRLPLRIRAVAEGTVVPINHALATVENTDPACWWLTSYVETALLRVWYPTTVASQGLATRRLIAGALARTGDPAGLPFKLHDFGARGVSSLESAMLGGMAHLVNFRGTDTITALLGARTYYGEPMAGFSLPAAEHSTITAWGRAGELDAYRNMLRQYGRPGALLAVVSDSYDLDAAVSRLWGGALREEVIASGATVVIRPDSGDPTSVVLRTVRALDASFGADVNAKGFRVLRHVRVIQGDGITRESIASILGALESAGYSADNVTFGQGGALLQQVHRDTLGFAMKASAAQVGGEWRDVFKAPVTDPAKRSKAGRLTLMRRANDSSQAFATVRLDSPGYQQALADGATEALRTVFEDGRLLVDDSFAAIRARVGGEC</sequence>
<dbReference type="InterPro" id="IPR041525">
    <property type="entry name" value="N/Namide_PRibTrfase"/>
</dbReference>
<dbReference type="PANTHER" id="PTHR43816">
    <property type="entry name" value="NICOTINAMIDE PHOSPHORIBOSYLTRANSFERASE"/>
    <property type="match status" value="1"/>
</dbReference>
<keyword evidence="3 11" id="KW-0328">Glycosyltransferase</keyword>
<evidence type="ECO:0000256" key="1">
    <source>
        <dbReference type="ARBA" id="ARBA00010897"/>
    </source>
</evidence>
<dbReference type="Gene3D" id="3.20.20.70">
    <property type="entry name" value="Aldolase class I"/>
    <property type="match status" value="1"/>
</dbReference>
<name>A0ABW7H932_9BURK</name>
<dbReference type="EMBL" id="JBIGIC010000003">
    <property type="protein sequence ID" value="MFG6486327.1"/>
    <property type="molecule type" value="Genomic_DNA"/>
</dbReference>
<comment type="caution">
    <text evidence="11">The sequence shown here is derived from an EMBL/GenBank/DDBJ whole genome shotgun (WGS) entry which is preliminary data.</text>
</comment>
<dbReference type="GO" id="GO:0004516">
    <property type="term" value="F:nicotinate phosphoribosyltransferase activity"/>
    <property type="evidence" value="ECO:0007669"/>
    <property type="project" value="UniProtKB-EC"/>
</dbReference>
<evidence type="ECO:0000259" key="9">
    <source>
        <dbReference type="Pfam" id="PF04095"/>
    </source>
</evidence>
<protein>
    <recommendedName>
        <fullName evidence="7">Nicotinamide phosphoribosyltransferase</fullName>
        <ecNumber evidence="6">2.4.2.12</ecNumber>
    </recommendedName>
</protein>
<evidence type="ECO:0000256" key="4">
    <source>
        <dbReference type="ARBA" id="ARBA00022679"/>
    </source>
</evidence>
<gene>
    <name evidence="11" type="ORF">ACG04R_06575</name>
</gene>
<dbReference type="Pfam" id="PF04095">
    <property type="entry name" value="NAPRTase"/>
    <property type="match status" value="1"/>
</dbReference>
<dbReference type="PIRSF" id="PIRSF005943">
    <property type="entry name" value="NMPRT"/>
    <property type="match status" value="1"/>
</dbReference>
<dbReference type="GO" id="GO:0016757">
    <property type="term" value="F:glycosyltransferase activity"/>
    <property type="evidence" value="ECO:0007669"/>
    <property type="project" value="UniProtKB-KW"/>
</dbReference>
<evidence type="ECO:0000256" key="7">
    <source>
        <dbReference type="ARBA" id="ARBA00035036"/>
    </source>
</evidence>
<evidence type="ECO:0000256" key="3">
    <source>
        <dbReference type="ARBA" id="ARBA00022676"/>
    </source>
</evidence>
<proteinExistence type="inferred from homology"/>
<dbReference type="NCBIfam" id="NF006629">
    <property type="entry name" value="PRK09198.1"/>
    <property type="match status" value="1"/>
</dbReference>
<dbReference type="Proteomes" id="UP001606134">
    <property type="component" value="Unassembled WGS sequence"/>
</dbReference>
<comment type="pathway">
    <text evidence="5">Cofactor biosynthesis; NAD(+) biosynthesis; nicotinamide D-ribonucleotide from 5-phospho-alpha-D-ribose 1-diphosphate and nicotinamide: step 1/1.</text>
</comment>
<keyword evidence="12" id="KW-1185">Reference proteome</keyword>
<comment type="similarity">
    <text evidence="1">Belongs to the NAPRTase family.</text>
</comment>
<feature type="domain" description="Nicotinamide phosphoribosyltransferase N-terminal" evidence="10">
    <location>
        <begin position="13"/>
        <end position="105"/>
    </location>
</feature>
<evidence type="ECO:0000313" key="12">
    <source>
        <dbReference type="Proteomes" id="UP001606134"/>
    </source>
</evidence>
<reference evidence="11 12" key="1">
    <citation type="submission" date="2024-08" db="EMBL/GenBank/DDBJ databases">
        <authorList>
            <person name="Lu H."/>
        </authorList>
    </citation>
    <scope>NUCLEOTIDE SEQUENCE [LARGE SCALE GENOMIC DNA]</scope>
    <source>
        <strain evidence="11 12">BYS78W</strain>
    </source>
</reference>
<organism evidence="11 12">
    <name type="scientific">Pelomonas candidula</name>
    <dbReference type="NCBI Taxonomy" id="3299025"/>
    <lineage>
        <taxon>Bacteria</taxon>
        <taxon>Pseudomonadati</taxon>
        <taxon>Pseudomonadota</taxon>
        <taxon>Betaproteobacteria</taxon>
        <taxon>Burkholderiales</taxon>
        <taxon>Sphaerotilaceae</taxon>
        <taxon>Roseateles</taxon>
    </lineage>
</organism>
<evidence type="ECO:0000256" key="6">
    <source>
        <dbReference type="ARBA" id="ARBA00035024"/>
    </source>
</evidence>
<evidence type="ECO:0000256" key="5">
    <source>
        <dbReference type="ARBA" id="ARBA00035007"/>
    </source>
</evidence>
<dbReference type="SUPFAM" id="SSF51690">
    <property type="entry name" value="Nicotinate/Quinolinate PRTase C-terminal domain-like"/>
    <property type="match status" value="1"/>
</dbReference>
<evidence type="ECO:0000313" key="11">
    <source>
        <dbReference type="EMBL" id="MFG6486327.1"/>
    </source>
</evidence>
<dbReference type="InterPro" id="IPR016471">
    <property type="entry name" value="Nicotinamide_PRibTrfase"/>
</dbReference>
<evidence type="ECO:0000256" key="8">
    <source>
        <dbReference type="ARBA" id="ARBA00047835"/>
    </source>
</evidence>
<keyword evidence="2" id="KW-0662">Pyridine nucleotide biosynthesis</keyword>
<dbReference type="RefSeq" id="WP_394407341.1">
    <property type="nucleotide sequence ID" value="NZ_JBIGIC010000003.1"/>
</dbReference>
<accession>A0ABW7H932</accession>
<feature type="domain" description="Nicotinate/nicotinamide phosphoribosyltransferase" evidence="9">
    <location>
        <begin position="176"/>
        <end position="438"/>
    </location>
</feature>
<keyword evidence="4" id="KW-0808">Transferase</keyword>
<dbReference type="Pfam" id="PF18127">
    <property type="entry name" value="NAMPT_N"/>
    <property type="match status" value="1"/>
</dbReference>
<evidence type="ECO:0000259" key="10">
    <source>
        <dbReference type="Pfam" id="PF18127"/>
    </source>
</evidence>
<evidence type="ECO:0000256" key="2">
    <source>
        <dbReference type="ARBA" id="ARBA00022642"/>
    </source>
</evidence>
<dbReference type="InterPro" id="IPR041529">
    <property type="entry name" value="DUF5598"/>
</dbReference>
<comment type="catalytic activity">
    <reaction evidence="8">
        <text>beta-nicotinamide D-ribonucleotide + diphosphate = 5-phospho-alpha-D-ribose 1-diphosphate + nicotinamide + H(+)</text>
        <dbReference type="Rhea" id="RHEA:16149"/>
        <dbReference type="ChEBI" id="CHEBI:14649"/>
        <dbReference type="ChEBI" id="CHEBI:15378"/>
        <dbReference type="ChEBI" id="CHEBI:17154"/>
        <dbReference type="ChEBI" id="CHEBI:33019"/>
        <dbReference type="ChEBI" id="CHEBI:58017"/>
        <dbReference type="EC" id="2.4.2.12"/>
    </reaction>
    <physiologicalReaction direction="right-to-left" evidence="8">
        <dbReference type="Rhea" id="RHEA:16151"/>
    </physiologicalReaction>
</comment>
<dbReference type="InterPro" id="IPR013785">
    <property type="entry name" value="Aldolase_TIM"/>
</dbReference>
<keyword evidence="11" id="KW-0436">Ligase</keyword>